<keyword evidence="2" id="KW-1133">Transmembrane helix</keyword>
<keyword evidence="2" id="KW-0812">Transmembrane</keyword>
<dbReference type="AlphaFoldDB" id="A0AAW2FFZ3"/>
<feature type="region of interest" description="Disordered" evidence="1">
    <location>
        <begin position="78"/>
        <end position="102"/>
    </location>
</feature>
<protein>
    <submittedName>
        <fullName evidence="3">Uncharacterized protein</fullName>
    </submittedName>
</protein>
<evidence type="ECO:0000256" key="1">
    <source>
        <dbReference type="SAM" id="MobiDB-lite"/>
    </source>
</evidence>
<gene>
    <name evidence="3" type="ORF">PUN28_011579</name>
</gene>
<accession>A0AAW2FFZ3</accession>
<feature type="transmembrane region" description="Helical" evidence="2">
    <location>
        <begin position="21"/>
        <end position="47"/>
    </location>
</feature>
<organism evidence="3 4">
    <name type="scientific">Cardiocondyla obscurior</name>
    <dbReference type="NCBI Taxonomy" id="286306"/>
    <lineage>
        <taxon>Eukaryota</taxon>
        <taxon>Metazoa</taxon>
        <taxon>Ecdysozoa</taxon>
        <taxon>Arthropoda</taxon>
        <taxon>Hexapoda</taxon>
        <taxon>Insecta</taxon>
        <taxon>Pterygota</taxon>
        <taxon>Neoptera</taxon>
        <taxon>Endopterygota</taxon>
        <taxon>Hymenoptera</taxon>
        <taxon>Apocrita</taxon>
        <taxon>Aculeata</taxon>
        <taxon>Formicoidea</taxon>
        <taxon>Formicidae</taxon>
        <taxon>Myrmicinae</taxon>
        <taxon>Cardiocondyla</taxon>
    </lineage>
</organism>
<comment type="caution">
    <text evidence="3">The sequence shown here is derived from an EMBL/GenBank/DDBJ whole genome shotgun (WGS) entry which is preliminary data.</text>
</comment>
<dbReference type="Proteomes" id="UP001430953">
    <property type="component" value="Unassembled WGS sequence"/>
</dbReference>
<dbReference type="EMBL" id="JADYXP020000011">
    <property type="protein sequence ID" value="KAL0114422.1"/>
    <property type="molecule type" value="Genomic_DNA"/>
</dbReference>
<evidence type="ECO:0000256" key="2">
    <source>
        <dbReference type="SAM" id="Phobius"/>
    </source>
</evidence>
<sequence length="131" mass="15226">MYFRLFLKEDRRLKFLADRKIVRYSLTKSFTIKIGFMHAHIFCMHVYTLVCVCVCVPKGKPTTSHECHVTRKFPPARYIETSDKRSSQGTTQQREGHNRSGSIKRISVQRISHCMITPPGRARSSRRGLLL</sequence>
<proteinExistence type="predicted"/>
<keyword evidence="2" id="KW-0472">Membrane</keyword>
<evidence type="ECO:0000313" key="3">
    <source>
        <dbReference type="EMBL" id="KAL0114422.1"/>
    </source>
</evidence>
<reference evidence="3 4" key="1">
    <citation type="submission" date="2023-03" db="EMBL/GenBank/DDBJ databases">
        <title>High recombination rates correlate with genetic variation in Cardiocondyla obscurior ants.</title>
        <authorList>
            <person name="Errbii M."/>
        </authorList>
    </citation>
    <scope>NUCLEOTIDE SEQUENCE [LARGE SCALE GENOMIC DNA]</scope>
    <source>
        <strain evidence="3">Alpha-2009</strain>
        <tissue evidence="3">Whole body</tissue>
    </source>
</reference>
<evidence type="ECO:0000313" key="4">
    <source>
        <dbReference type="Proteomes" id="UP001430953"/>
    </source>
</evidence>
<name>A0AAW2FFZ3_9HYME</name>
<keyword evidence="4" id="KW-1185">Reference proteome</keyword>